<dbReference type="OrthoDB" id="1633386at2"/>
<dbReference type="Pfam" id="PF09931">
    <property type="entry name" value="Phage_phiJL001_Gp84_N"/>
    <property type="match status" value="1"/>
</dbReference>
<dbReference type="Pfam" id="PF09356">
    <property type="entry name" value="Phage_BR0599"/>
    <property type="match status" value="1"/>
</dbReference>
<dbReference type="InterPro" id="IPR011928">
    <property type="entry name" value="Phage_phiJL001_Gp84"/>
</dbReference>
<protein>
    <submittedName>
        <fullName evidence="2">Putative phage protein (TIGR02218 family)</fullName>
    </submittedName>
</protein>
<sequence length="295" mass="32096">MSTQQELYDHLETGLTTIARAWGIVRSDGARFGFTDHDCDLSFEDFQFKASSGVTASLLEQSSGLSVDNSEALGVLSDFGVKEADILAGRFDDAQVTAWMVNWANPDARTVIFRGSIGEIGRSNGAFRAELRGLSEAMNRPLGRVFQKPCTAVLGDTTCRFDTATGGYSHLAAIEETDQKRVFSWNNLSDFEPGWFIGGVLQVKSGAANGLSGNVKRDYVGANGLRVVELWEPIRVPISVGDQVRLVAGCDKRFQTCRLKFNNALNFQGFPDIPGEDWMTSFPSQGGENSGGSLR</sequence>
<gene>
    <name evidence="2" type="ORF">CLV88_103229</name>
</gene>
<name>A0A2P8FFU6_9RHOB</name>
<comment type="caution">
    <text evidence="2">The sequence shown here is derived from an EMBL/GenBank/DDBJ whole genome shotgun (WGS) entry which is preliminary data.</text>
</comment>
<dbReference type="AlphaFoldDB" id="A0A2P8FFU6"/>
<evidence type="ECO:0000259" key="1">
    <source>
        <dbReference type="Pfam" id="PF09356"/>
    </source>
</evidence>
<evidence type="ECO:0000313" key="2">
    <source>
        <dbReference type="EMBL" id="PSL20582.1"/>
    </source>
</evidence>
<dbReference type="EMBL" id="PYGJ01000003">
    <property type="protein sequence ID" value="PSL20582.1"/>
    <property type="molecule type" value="Genomic_DNA"/>
</dbReference>
<reference evidence="2 3" key="1">
    <citation type="submission" date="2018-03" db="EMBL/GenBank/DDBJ databases">
        <title>Genomic Encyclopedia of Archaeal and Bacterial Type Strains, Phase II (KMG-II): from individual species to whole genera.</title>
        <authorList>
            <person name="Goeker M."/>
        </authorList>
    </citation>
    <scope>NUCLEOTIDE SEQUENCE [LARGE SCALE GENOMIC DNA]</scope>
    <source>
        <strain evidence="2 3">DSM 100673</strain>
    </source>
</reference>
<feature type="domain" description="Bacteriophage phiJL001 Gp84 C-terminal" evidence="1">
    <location>
        <begin position="194"/>
        <end position="277"/>
    </location>
</feature>
<keyword evidence="3" id="KW-1185">Reference proteome</keyword>
<dbReference type="NCBIfam" id="TIGR02218">
    <property type="entry name" value="phg_TIGR02218"/>
    <property type="match status" value="1"/>
</dbReference>
<dbReference type="Proteomes" id="UP000240418">
    <property type="component" value="Unassembled WGS sequence"/>
</dbReference>
<evidence type="ECO:0000313" key="3">
    <source>
        <dbReference type="Proteomes" id="UP000240418"/>
    </source>
</evidence>
<dbReference type="InterPro" id="IPR018964">
    <property type="entry name" value="Phage_phiJL001_Gp84_C"/>
</dbReference>
<organism evidence="2 3">
    <name type="scientific">Shimia abyssi</name>
    <dbReference type="NCBI Taxonomy" id="1662395"/>
    <lineage>
        <taxon>Bacteria</taxon>
        <taxon>Pseudomonadati</taxon>
        <taxon>Pseudomonadota</taxon>
        <taxon>Alphaproteobacteria</taxon>
        <taxon>Rhodobacterales</taxon>
        <taxon>Roseobacteraceae</taxon>
    </lineage>
</organism>
<dbReference type="RefSeq" id="WP_106607792.1">
    <property type="nucleotide sequence ID" value="NZ_PYGJ01000003.1"/>
</dbReference>
<proteinExistence type="predicted"/>
<accession>A0A2P8FFU6</accession>